<feature type="non-terminal residue" evidence="1">
    <location>
        <position position="167"/>
    </location>
</feature>
<name>A0A8S0VM04_OLEEU</name>
<proteinExistence type="predicted"/>
<gene>
    <name evidence="1" type="ORF">OLEA9_A023232</name>
</gene>
<evidence type="ECO:0000313" key="1">
    <source>
        <dbReference type="EMBL" id="CAA3033003.1"/>
    </source>
</evidence>
<dbReference type="AlphaFoldDB" id="A0A8S0VM04"/>
<sequence length="167" mass="18127">KVVGDGALKRAIEAQLTSIDAPFRLSSVILEGLINKGSGCSLVTRIGHAKDYPANSNFHVHKSSERCDLLELVDGELCVGNVPLLTEIPSNVTFKVSLQYAISLMLPLHCLSTSNRRLSKEDFLDSIRRCLLTDEQIHLGNLVKRIFSAVSGSKHGGLSTQWVGNSA</sequence>
<comment type="caution">
    <text evidence="1">The sequence shown here is derived from an EMBL/GenBank/DDBJ whole genome shotgun (WGS) entry which is preliminary data.</text>
</comment>
<protein>
    <submittedName>
        <fullName evidence="1">Uncharacterized protein</fullName>
    </submittedName>
</protein>
<accession>A0A8S0VM04</accession>
<reference evidence="1 2" key="1">
    <citation type="submission" date="2019-12" db="EMBL/GenBank/DDBJ databases">
        <authorList>
            <person name="Alioto T."/>
            <person name="Alioto T."/>
            <person name="Gomez Garrido J."/>
        </authorList>
    </citation>
    <scope>NUCLEOTIDE SEQUENCE [LARGE SCALE GENOMIC DNA]</scope>
</reference>
<evidence type="ECO:0000313" key="2">
    <source>
        <dbReference type="Proteomes" id="UP000594638"/>
    </source>
</evidence>
<dbReference type="Proteomes" id="UP000594638">
    <property type="component" value="Unassembled WGS sequence"/>
</dbReference>
<organism evidence="1 2">
    <name type="scientific">Olea europaea subsp. europaea</name>
    <dbReference type="NCBI Taxonomy" id="158383"/>
    <lineage>
        <taxon>Eukaryota</taxon>
        <taxon>Viridiplantae</taxon>
        <taxon>Streptophyta</taxon>
        <taxon>Embryophyta</taxon>
        <taxon>Tracheophyta</taxon>
        <taxon>Spermatophyta</taxon>
        <taxon>Magnoliopsida</taxon>
        <taxon>eudicotyledons</taxon>
        <taxon>Gunneridae</taxon>
        <taxon>Pentapetalae</taxon>
        <taxon>asterids</taxon>
        <taxon>lamiids</taxon>
        <taxon>Lamiales</taxon>
        <taxon>Oleaceae</taxon>
        <taxon>Oleeae</taxon>
        <taxon>Olea</taxon>
    </lineage>
</organism>
<dbReference type="EMBL" id="CACTIH010009775">
    <property type="protein sequence ID" value="CAA3033003.1"/>
    <property type="molecule type" value="Genomic_DNA"/>
</dbReference>
<dbReference type="Gramene" id="OE9A023232T1">
    <property type="protein sequence ID" value="OE9A023232C1"/>
    <property type="gene ID" value="OE9A023232"/>
</dbReference>
<keyword evidence="2" id="KW-1185">Reference proteome</keyword>